<feature type="compositionally biased region" description="Basic and acidic residues" evidence="1">
    <location>
        <begin position="19"/>
        <end position="28"/>
    </location>
</feature>
<protein>
    <submittedName>
        <fullName evidence="2">Uncharacterized protein</fullName>
    </submittedName>
</protein>
<dbReference type="OrthoDB" id="3536025at2759"/>
<dbReference type="Proteomes" id="UP000184330">
    <property type="component" value="Unassembled WGS sequence"/>
</dbReference>
<evidence type="ECO:0000313" key="3">
    <source>
        <dbReference type="Proteomes" id="UP000184330"/>
    </source>
</evidence>
<dbReference type="EMBL" id="FJOG01000006">
    <property type="protein sequence ID" value="CZR55008.1"/>
    <property type="molecule type" value="Genomic_DNA"/>
</dbReference>
<evidence type="ECO:0000256" key="1">
    <source>
        <dbReference type="SAM" id="MobiDB-lite"/>
    </source>
</evidence>
<sequence length="258" mass="29477">MHAEHEEIKTLIAQLRAKQPKDARKPTRLEQPNTLGPECATDVSHLVLDRINATGSRKWFLELHIPWTKSQALRSVTRSLITRRIRVPPNAKHLVILSSLSDDNVIVIERSMRSRHRRHDDEVQLVIEKGPKFERRPERDVEYGLVRRDLEKDLRKCGGFPPPRSGSSSSSQWPKEKAIARKSAGAEVHLSQQETETAVNDFLATFSSLYDDVSPEERGKVLDSVPLAEDEEEESDDSSTREFRTQRRGRRSSSLVDD</sequence>
<reference evidence="2 3" key="1">
    <citation type="submission" date="2016-03" db="EMBL/GenBank/DDBJ databases">
        <authorList>
            <person name="Ploux O."/>
        </authorList>
    </citation>
    <scope>NUCLEOTIDE SEQUENCE [LARGE SCALE GENOMIC DNA]</scope>
    <source>
        <strain evidence="2 3">UAMH 11012</strain>
    </source>
</reference>
<organism evidence="2 3">
    <name type="scientific">Phialocephala subalpina</name>
    <dbReference type="NCBI Taxonomy" id="576137"/>
    <lineage>
        <taxon>Eukaryota</taxon>
        <taxon>Fungi</taxon>
        <taxon>Dikarya</taxon>
        <taxon>Ascomycota</taxon>
        <taxon>Pezizomycotina</taxon>
        <taxon>Leotiomycetes</taxon>
        <taxon>Helotiales</taxon>
        <taxon>Mollisiaceae</taxon>
        <taxon>Phialocephala</taxon>
        <taxon>Phialocephala fortinii species complex</taxon>
    </lineage>
</organism>
<name>A0A1L7WQI0_9HELO</name>
<keyword evidence="3" id="KW-1185">Reference proteome</keyword>
<feature type="region of interest" description="Disordered" evidence="1">
    <location>
        <begin position="154"/>
        <end position="194"/>
    </location>
</feature>
<dbReference type="AlphaFoldDB" id="A0A1L7WQI0"/>
<proteinExistence type="predicted"/>
<evidence type="ECO:0000313" key="2">
    <source>
        <dbReference type="EMBL" id="CZR55008.1"/>
    </source>
</evidence>
<feature type="region of interest" description="Disordered" evidence="1">
    <location>
        <begin position="215"/>
        <end position="258"/>
    </location>
</feature>
<feature type="compositionally biased region" description="Acidic residues" evidence="1">
    <location>
        <begin position="228"/>
        <end position="237"/>
    </location>
</feature>
<gene>
    <name evidence="2" type="ORF">PAC_04894</name>
</gene>
<accession>A0A1L7WQI0</accession>
<feature type="region of interest" description="Disordered" evidence="1">
    <location>
        <begin position="16"/>
        <end position="36"/>
    </location>
</feature>